<dbReference type="WBParaSite" id="Pan_g2950.t1">
    <property type="protein sequence ID" value="Pan_g2950.t1"/>
    <property type="gene ID" value="Pan_g2950"/>
</dbReference>
<name>A0A7E4VSU8_PANRE</name>
<reference evidence="2" key="2">
    <citation type="submission" date="2020-10" db="UniProtKB">
        <authorList>
            <consortium name="WormBaseParasite"/>
        </authorList>
    </citation>
    <scope>IDENTIFICATION</scope>
</reference>
<dbReference type="AlphaFoldDB" id="A0A7E4VSU8"/>
<reference evidence="1" key="1">
    <citation type="journal article" date="2013" name="Genetics">
        <title>The draft genome and transcriptome of Panagrellus redivivus are shaped by the harsh demands of a free-living lifestyle.</title>
        <authorList>
            <person name="Srinivasan J."/>
            <person name="Dillman A.R."/>
            <person name="Macchietto M.G."/>
            <person name="Heikkinen L."/>
            <person name="Lakso M."/>
            <person name="Fracchia K.M."/>
            <person name="Antoshechkin I."/>
            <person name="Mortazavi A."/>
            <person name="Wong G."/>
            <person name="Sternberg P.W."/>
        </authorList>
    </citation>
    <scope>NUCLEOTIDE SEQUENCE [LARGE SCALE GENOMIC DNA]</scope>
    <source>
        <strain evidence="1">MT8872</strain>
    </source>
</reference>
<dbReference type="Proteomes" id="UP000492821">
    <property type="component" value="Unassembled WGS sequence"/>
</dbReference>
<keyword evidence="1" id="KW-1185">Reference proteome</keyword>
<proteinExistence type="predicted"/>
<organism evidence="1 2">
    <name type="scientific">Panagrellus redivivus</name>
    <name type="common">Microworm</name>
    <dbReference type="NCBI Taxonomy" id="6233"/>
    <lineage>
        <taxon>Eukaryota</taxon>
        <taxon>Metazoa</taxon>
        <taxon>Ecdysozoa</taxon>
        <taxon>Nematoda</taxon>
        <taxon>Chromadorea</taxon>
        <taxon>Rhabditida</taxon>
        <taxon>Tylenchina</taxon>
        <taxon>Panagrolaimomorpha</taxon>
        <taxon>Panagrolaimoidea</taxon>
        <taxon>Panagrolaimidae</taxon>
        <taxon>Panagrellus</taxon>
    </lineage>
</organism>
<accession>A0A7E4VSU8</accession>
<evidence type="ECO:0000313" key="1">
    <source>
        <dbReference type="Proteomes" id="UP000492821"/>
    </source>
</evidence>
<sequence length="95" mass="10793">MLHFQLPRDYCTDSTLGQLILALHNLSLICCRSRTLKVNVHTAVRVARQGRLKPGGDSLTRRLPLKESRYCQQAAKMRLYISCPDVARQPIEDAD</sequence>
<evidence type="ECO:0000313" key="2">
    <source>
        <dbReference type="WBParaSite" id="Pan_g2950.t1"/>
    </source>
</evidence>
<protein>
    <submittedName>
        <fullName evidence="2">Transposase</fullName>
    </submittedName>
</protein>